<evidence type="ECO:0000313" key="1">
    <source>
        <dbReference type="EMBL" id="QHT98313.1"/>
    </source>
</evidence>
<reference evidence="1" key="1">
    <citation type="journal article" date="2020" name="Nature">
        <title>Giant virus diversity and host interactions through global metagenomics.</title>
        <authorList>
            <person name="Schulz F."/>
            <person name="Roux S."/>
            <person name="Paez-Espino D."/>
            <person name="Jungbluth S."/>
            <person name="Walsh D.A."/>
            <person name="Denef V.J."/>
            <person name="McMahon K.D."/>
            <person name="Konstantinidis K.T."/>
            <person name="Eloe-Fadrosh E.A."/>
            <person name="Kyrpides N.C."/>
            <person name="Woyke T."/>
        </authorList>
    </citation>
    <scope>NUCLEOTIDE SEQUENCE</scope>
    <source>
        <strain evidence="1">GVMAG-M-3300025652-16</strain>
    </source>
</reference>
<sequence>MATLAAPVNIQKTPTKLLQKRKRSNRRLAQPKRVQAALPNPDLVNYAQLQLVTWILPMTIAGRLLKVEYPQIAIGLTVMTAAKLGLAANGIIHY</sequence>
<dbReference type="AlphaFoldDB" id="A0A6C0J3V3"/>
<protein>
    <submittedName>
        <fullName evidence="1">Uncharacterized protein</fullName>
    </submittedName>
</protein>
<accession>A0A6C0J3V3</accession>
<name>A0A6C0J3V3_9ZZZZ</name>
<proteinExistence type="predicted"/>
<organism evidence="1">
    <name type="scientific">viral metagenome</name>
    <dbReference type="NCBI Taxonomy" id="1070528"/>
    <lineage>
        <taxon>unclassified sequences</taxon>
        <taxon>metagenomes</taxon>
        <taxon>organismal metagenomes</taxon>
    </lineage>
</organism>
<dbReference type="EMBL" id="MN740292">
    <property type="protein sequence ID" value="QHT98313.1"/>
    <property type="molecule type" value="Genomic_DNA"/>
</dbReference>